<gene>
    <name evidence="2" type="ORF">CYL18_17275</name>
</gene>
<evidence type="ECO:0000313" key="2">
    <source>
        <dbReference type="EMBL" id="PQD93909.1"/>
    </source>
</evidence>
<dbReference type="EMBL" id="PKOZ01000018">
    <property type="protein sequence ID" value="PQD93909.1"/>
    <property type="molecule type" value="Genomic_DNA"/>
</dbReference>
<dbReference type="Proteomes" id="UP000239663">
    <property type="component" value="Unassembled WGS sequence"/>
</dbReference>
<comment type="caution">
    <text evidence="2">The sequence shown here is derived from an EMBL/GenBank/DDBJ whole genome shotgun (WGS) entry which is preliminary data.</text>
</comment>
<evidence type="ECO:0000313" key="3">
    <source>
        <dbReference type="Proteomes" id="UP000239663"/>
    </source>
</evidence>
<sequence length="182" mass="18887">MDKKVIGVYDNGQDAVREVERLQKQGYRTEDISVVVKDKEKADKITSKTNTNVESGLAAGATTGGILGGLTGLLAGIGAMIIPGIGPIVAAGPIATTLGGIAAGVGAGGLTGALVGMGIPKDTADQYVNYVEKGKILILVDSESQKKYAARDMYERSDDPSVAQREVKVTINPDTGGLKRKR</sequence>
<reference evidence="2 3" key="1">
    <citation type="submission" date="2017-12" db="EMBL/GenBank/DDBJ databases">
        <title>Taxonomic description and draft genome of Pradoshia cofamensis Gen. nov., sp. nov., a thermotolerant bacillale isolated from anterior gut of earthworm Eisenia fetida.</title>
        <authorList>
            <person name="Saha T."/>
            <person name="Chakraborty R."/>
        </authorList>
    </citation>
    <scope>NUCLEOTIDE SEQUENCE [LARGE SCALE GENOMIC DNA]</scope>
    <source>
        <strain evidence="2 3">EAG3</strain>
    </source>
</reference>
<dbReference type="PANTHER" id="PTHR36109:SF2">
    <property type="entry name" value="MEMBRANE PROTEIN"/>
    <property type="match status" value="1"/>
</dbReference>
<dbReference type="OrthoDB" id="118405at2"/>
<dbReference type="AlphaFoldDB" id="A0A2S7MVV9"/>
<protein>
    <submittedName>
        <fullName evidence="2">Low temperature-induced protein</fullName>
    </submittedName>
</protein>
<dbReference type="RefSeq" id="WP_104850743.1">
    <property type="nucleotide sequence ID" value="NZ_PKOZ01000018.1"/>
</dbReference>
<name>A0A2S7MVV9_9BACI</name>
<proteinExistence type="predicted"/>
<dbReference type="InterPro" id="IPR025889">
    <property type="entry name" value="GSP17M-like_dom"/>
</dbReference>
<dbReference type="PANTHER" id="PTHR36109">
    <property type="entry name" value="MEMBRANE PROTEIN-RELATED"/>
    <property type="match status" value="1"/>
</dbReference>
<keyword evidence="3" id="KW-1185">Reference proteome</keyword>
<feature type="domain" description="General stress protein 17M-like" evidence="1">
    <location>
        <begin position="5"/>
        <end position="74"/>
    </location>
</feature>
<accession>A0A2S7MVV9</accession>
<dbReference type="InterPro" id="IPR052948">
    <property type="entry name" value="Low_temp-induced_all0457"/>
</dbReference>
<organism evidence="2 3">
    <name type="scientific">Pradoshia eiseniae</name>
    <dbReference type="NCBI Taxonomy" id="2064768"/>
    <lineage>
        <taxon>Bacteria</taxon>
        <taxon>Bacillati</taxon>
        <taxon>Bacillota</taxon>
        <taxon>Bacilli</taxon>
        <taxon>Bacillales</taxon>
        <taxon>Bacillaceae</taxon>
        <taxon>Pradoshia</taxon>
    </lineage>
</organism>
<evidence type="ECO:0000259" key="1">
    <source>
        <dbReference type="Pfam" id="PF11181"/>
    </source>
</evidence>
<dbReference type="Pfam" id="PF11181">
    <property type="entry name" value="YflT"/>
    <property type="match status" value="1"/>
</dbReference>